<evidence type="ECO:0000313" key="2">
    <source>
        <dbReference type="EMBL" id="KAK7269121.1"/>
    </source>
</evidence>
<proteinExistence type="predicted"/>
<protein>
    <recommendedName>
        <fullName evidence="1">Vps52 C-terminal domain-containing protein</fullName>
    </recommendedName>
</protein>
<name>A0AAN9F5A6_CROPI</name>
<dbReference type="GO" id="GO:0000938">
    <property type="term" value="C:GARP complex"/>
    <property type="evidence" value="ECO:0007669"/>
    <property type="project" value="TreeGrafter"/>
</dbReference>
<dbReference type="GO" id="GO:0005829">
    <property type="term" value="C:cytosol"/>
    <property type="evidence" value="ECO:0007669"/>
    <property type="project" value="GOC"/>
</dbReference>
<gene>
    <name evidence="2" type="ORF">RIF29_21837</name>
</gene>
<dbReference type="GO" id="GO:0006896">
    <property type="term" value="P:Golgi to vacuole transport"/>
    <property type="evidence" value="ECO:0007669"/>
    <property type="project" value="TreeGrafter"/>
</dbReference>
<evidence type="ECO:0000313" key="3">
    <source>
        <dbReference type="Proteomes" id="UP001372338"/>
    </source>
</evidence>
<dbReference type="GO" id="GO:0042147">
    <property type="term" value="P:retrograde transport, endosome to Golgi"/>
    <property type="evidence" value="ECO:0007669"/>
    <property type="project" value="TreeGrafter"/>
</dbReference>
<accession>A0AAN9F5A6</accession>
<dbReference type="InterPro" id="IPR048361">
    <property type="entry name" value="Vps52_C"/>
</dbReference>
<feature type="domain" description="Vps52 C-terminal" evidence="1">
    <location>
        <begin position="43"/>
        <end position="143"/>
    </location>
</feature>
<dbReference type="PANTHER" id="PTHR14190">
    <property type="entry name" value="SUPPRESSOR OF ACTIN MUTATIONS 2/VACUOLAR PROTEIN SORTING 52"/>
    <property type="match status" value="1"/>
</dbReference>
<organism evidence="2 3">
    <name type="scientific">Crotalaria pallida</name>
    <name type="common">Smooth rattlebox</name>
    <name type="synonym">Crotalaria striata</name>
    <dbReference type="NCBI Taxonomy" id="3830"/>
    <lineage>
        <taxon>Eukaryota</taxon>
        <taxon>Viridiplantae</taxon>
        <taxon>Streptophyta</taxon>
        <taxon>Embryophyta</taxon>
        <taxon>Tracheophyta</taxon>
        <taxon>Spermatophyta</taxon>
        <taxon>Magnoliopsida</taxon>
        <taxon>eudicotyledons</taxon>
        <taxon>Gunneridae</taxon>
        <taxon>Pentapetalae</taxon>
        <taxon>rosids</taxon>
        <taxon>fabids</taxon>
        <taxon>Fabales</taxon>
        <taxon>Fabaceae</taxon>
        <taxon>Papilionoideae</taxon>
        <taxon>50 kb inversion clade</taxon>
        <taxon>genistoids sensu lato</taxon>
        <taxon>core genistoids</taxon>
        <taxon>Crotalarieae</taxon>
        <taxon>Crotalaria</taxon>
    </lineage>
</organism>
<dbReference type="InterPro" id="IPR007258">
    <property type="entry name" value="Vps52"/>
</dbReference>
<dbReference type="GO" id="GO:0032456">
    <property type="term" value="P:endocytic recycling"/>
    <property type="evidence" value="ECO:0007669"/>
    <property type="project" value="TreeGrafter"/>
</dbReference>
<evidence type="ECO:0000259" key="1">
    <source>
        <dbReference type="Pfam" id="PF20655"/>
    </source>
</evidence>
<reference evidence="2 3" key="1">
    <citation type="submission" date="2024-01" db="EMBL/GenBank/DDBJ databases">
        <title>The genomes of 5 underutilized Papilionoideae crops provide insights into root nodulation and disease resistanc.</title>
        <authorList>
            <person name="Yuan L."/>
        </authorList>
    </citation>
    <scope>NUCLEOTIDE SEQUENCE [LARGE SCALE GENOMIC DNA]</scope>
    <source>
        <strain evidence="2">ZHUSHIDOU_FW_LH</strain>
        <tissue evidence="2">Leaf</tissue>
    </source>
</reference>
<dbReference type="Pfam" id="PF20655">
    <property type="entry name" value="Vps52_C"/>
    <property type="match status" value="1"/>
</dbReference>
<sequence>MVLLASLMSTSIQHFQITMMLLACAHDSHNIPSYSSACVVCIANVKTLWKDDVHPHYVKIRSYAEFTASLIHLTVEYSDGQLELNSEGLRMTIDDLLIKLATNFTKAINNYDMTIAVPKVGPEGGEIQMHFEELLKRNSTLFVEEMLQDHFSDLIKFVNSKVSEDPTSNPDNPITISKVKPLVKGFASRWKVAIELMHKDVITSFGNFLCGMEILRAALH</sequence>
<dbReference type="Proteomes" id="UP001372338">
    <property type="component" value="Unassembled WGS sequence"/>
</dbReference>
<dbReference type="PANTHER" id="PTHR14190:SF7">
    <property type="entry name" value="VACUOLAR PROTEIN SORTING-ASSOCIATED PROTEIN 52 HOMOLOG"/>
    <property type="match status" value="1"/>
</dbReference>
<comment type="caution">
    <text evidence="2">The sequence shown here is derived from an EMBL/GenBank/DDBJ whole genome shotgun (WGS) entry which is preliminary data.</text>
</comment>
<dbReference type="EMBL" id="JAYWIO010000004">
    <property type="protein sequence ID" value="KAK7269121.1"/>
    <property type="molecule type" value="Genomic_DNA"/>
</dbReference>
<dbReference type="AlphaFoldDB" id="A0AAN9F5A6"/>
<dbReference type="GO" id="GO:0019905">
    <property type="term" value="F:syntaxin binding"/>
    <property type="evidence" value="ECO:0007669"/>
    <property type="project" value="TreeGrafter"/>
</dbReference>
<keyword evidence="3" id="KW-1185">Reference proteome</keyword>